<keyword evidence="3" id="KW-0808">Transferase</keyword>
<comment type="cofactor">
    <cofactor evidence="3">
        <name>Mg(2+)</name>
        <dbReference type="ChEBI" id="CHEBI:18420"/>
    </cofactor>
</comment>
<dbReference type="PANTHER" id="PTHR10192:SF30">
    <property type="entry name" value="MOLYBDOPTERIN ADENYLYLTRANSFERASE"/>
    <property type="match status" value="1"/>
</dbReference>
<dbReference type="RefSeq" id="XP_060410787.1">
    <property type="nucleotide sequence ID" value="XM_060560251.1"/>
</dbReference>
<dbReference type="EC" id="2.7.7.75" evidence="2"/>
<name>A0AAD8PS16_9PEZI</name>
<proteinExistence type="inferred from homology"/>
<reference evidence="5" key="1">
    <citation type="submission" date="2021-06" db="EMBL/GenBank/DDBJ databases">
        <title>Comparative genomics, transcriptomics and evolutionary studies reveal genomic signatures of adaptation to plant cell wall in hemibiotrophic fungi.</title>
        <authorList>
            <consortium name="DOE Joint Genome Institute"/>
            <person name="Baroncelli R."/>
            <person name="Diaz J.F."/>
            <person name="Benocci T."/>
            <person name="Peng M."/>
            <person name="Battaglia E."/>
            <person name="Haridas S."/>
            <person name="Andreopoulos W."/>
            <person name="Labutti K."/>
            <person name="Pangilinan J."/>
            <person name="Floch G.L."/>
            <person name="Makela M.R."/>
            <person name="Henrissat B."/>
            <person name="Grigoriev I.V."/>
            <person name="Crouch J.A."/>
            <person name="De Vries R.P."/>
            <person name="Sukno S.A."/>
            <person name="Thon M.R."/>
        </authorList>
    </citation>
    <scope>NUCLEOTIDE SEQUENCE</scope>
    <source>
        <strain evidence="5">CBS 125086</strain>
    </source>
</reference>
<evidence type="ECO:0000313" key="5">
    <source>
        <dbReference type="EMBL" id="KAK1579679.1"/>
    </source>
</evidence>
<dbReference type="GeneID" id="85444491"/>
<keyword evidence="6" id="KW-1185">Reference proteome</keyword>
<comment type="caution">
    <text evidence="5">The sequence shown here is derived from an EMBL/GenBank/DDBJ whole genome shotgun (WGS) entry which is preliminary data.</text>
</comment>
<dbReference type="Gene3D" id="3.90.105.10">
    <property type="entry name" value="Molybdopterin biosynthesis moea protein, domain 2"/>
    <property type="match status" value="1"/>
</dbReference>
<comment type="catalytic activity">
    <reaction evidence="3">
        <text>adenylyl-molybdopterin + molybdate = Mo-molybdopterin + AMP + H(+)</text>
        <dbReference type="Rhea" id="RHEA:35047"/>
        <dbReference type="ChEBI" id="CHEBI:15378"/>
        <dbReference type="ChEBI" id="CHEBI:36264"/>
        <dbReference type="ChEBI" id="CHEBI:62727"/>
        <dbReference type="ChEBI" id="CHEBI:71302"/>
        <dbReference type="ChEBI" id="CHEBI:456215"/>
    </reaction>
</comment>
<keyword evidence="3" id="KW-0501">Molybdenum cofactor biosynthesis</keyword>
<evidence type="ECO:0000259" key="4">
    <source>
        <dbReference type="SMART" id="SM00852"/>
    </source>
</evidence>
<dbReference type="GO" id="GO:0005524">
    <property type="term" value="F:ATP binding"/>
    <property type="evidence" value="ECO:0007669"/>
    <property type="project" value="UniProtKB-UniRule"/>
</dbReference>
<accession>A0AAD8PS16</accession>
<dbReference type="GO" id="GO:0061598">
    <property type="term" value="F:molybdopterin adenylyltransferase activity"/>
    <property type="evidence" value="ECO:0007669"/>
    <property type="project" value="UniProtKB-UniRule"/>
</dbReference>
<feature type="domain" description="MoaB/Mog" evidence="4">
    <location>
        <begin position="147"/>
        <end position="287"/>
    </location>
</feature>
<keyword evidence="3" id="KW-0500">Molybdenum</keyword>
<evidence type="ECO:0000256" key="1">
    <source>
        <dbReference type="ARBA" id="ARBA00008339"/>
    </source>
</evidence>
<dbReference type="SMART" id="SM00852">
    <property type="entry name" value="MoCF_biosynth"/>
    <property type="match status" value="1"/>
</dbReference>
<evidence type="ECO:0000256" key="2">
    <source>
        <dbReference type="ARBA" id="ARBA00012509"/>
    </source>
</evidence>
<dbReference type="PANTHER" id="PTHR10192">
    <property type="entry name" value="MOLYBDOPTERIN BIOSYNTHESIS PROTEIN"/>
    <property type="match status" value="1"/>
</dbReference>
<keyword evidence="3" id="KW-0460">Magnesium</keyword>
<dbReference type="Gene3D" id="3.40.980.10">
    <property type="entry name" value="MoaB/Mog-like domain"/>
    <property type="match status" value="1"/>
</dbReference>
<dbReference type="Pfam" id="PF03453">
    <property type="entry name" value="MoeA_N"/>
    <property type="match status" value="1"/>
</dbReference>
<sequence>MNGYAVCSDATALASPGRPLLLRVCGTVAASDELTELDERIFRNEVEPCLEIMTGGIFPKVVGTTRRLDACVRVEDTATVSVAGTTGRVIMITKPVAPDANRRPAGRDIRLGERVFKRGDVLGSSHIMPLASVGVSKIRVFKRPRVTVWSTGKELVVGKASGIQDVNGPVLMAALREAGANPTFLGTLHDSEEAVREALRDTIDGSGFEKVLTTGGVSVGRFDFVASSLGHLGAKTHFHGVAMRPGHPVLLAQVPSRSRDLPVFGLPGNPGATAACFRFLVVPFLRSWQHQTAETPIMAKCVEDTSANSSWGGSSIAGNSPHDFVPTRNLAAIPRRRLRG</sequence>
<evidence type="ECO:0000313" key="6">
    <source>
        <dbReference type="Proteomes" id="UP001230504"/>
    </source>
</evidence>
<dbReference type="SUPFAM" id="SSF63882">
    <property type="entry name" value="MoeA N-terminal region -like"/>
    <property type="match status" value="1"/>
</dbReference>
<keyword evidence="3" id="KW-0479">Metal-binding</keyword>
<dbReference type="GO" id="GO:0005829">
    <property type="term" value="C:cytosol"/>
    <property type="evidence" value="ECO:0007669"/>
    <property type="project" value="TreeGrafter"/>
</dbReference>
<comment type="function">
    <text evidence="3">Catalyzes two steps in the biosynthesis of the molybdenum cofactor. In the first step, molybdopterin is adenylated. Subsequently, molybdate is inserted into adenylated molybdopterin and AMP is released.</text>
</comment>
<dbReference type="SUPFAM" id="SSF53218">
    <property type="entry name" value="Molybdenum cofactor biosynthesis proteins"/>
    <property type="match status" value="1"/>
</dbReference>
<dbReference type="CDD" id="cd00887">
    <property type="entry name" value="MoeA"/>
    <property type="match status" value="1"/>
</dbReference>
<comment type="similarity">
    <text evidence="3">Belongs to the MoeA family.</text>
</comment>
<dbReference type="InterPro" id="IPR005110">
    <property type="entry name" value="MoeA_linker/N"/>
</dbReference>
<dbReference type="GO" id="GO:0006777">
    <property type="term" value="P:Mo-molybdopterin cofactor biosynthetic process"/>
    <property type="evidence" value="ECO:0007669"/>
    <property type="project" value="UniProtKB-UniRule"/>
</dbReference>
<dbReference type="GO" id="GO:0061599">
    <property type="term" value="F:molybdopterin molybdotransferase activity"/>
    <property type="evidence" value="ECO:0007669"/>
    <property type="project" value="UniProtKB-UniRule"/>
</dbReference>
<dbReference type="Pfam" id="PF00994">
    <property type="entry name" value="MoCF_biosynth"/>
    <property type="match status" value="1"/>
</dbReference>
<dbReference type="InterPro" id="IPR038987">
    <property type="entry name" value="MoeA-like"/>
</dbReference>
<dbReference type="InterPro" id="IPR001453">
    <property type="entry name" value="MoaB/Mog_dom"/>
</dbReference>
<dbReference type="Gene3D" id="2.170.190.11">
    <property type="entry name" value="Molybdopterin biosynthesis moea protein, domain 3"/>
    <property type="match status" value="1"/>
</dbReference>
<dbReference type="Proteomes" id="UP001230504">
    <property type="component" value="Unassembled WGS sequence"/>
</dbReference>
<dbReference type="GO" id="GO:0046872">
    <property type="term" value="F:metal ion binding"/>
    <property type="evidence" value="ECO:0007669"/>
    <property type="project" value="UniProtKB-UniRule"/>
</dbReference>
<evidence type="ECO:0000256" key="3">
    <source>
        <dbReference type="RuleBase" id="RU365090"/>
    </source>
</evidence>
<organism evidence="5 6">
    <name type="scientific">Colletotrichum navitas</name>
    <dbReference type="NCBI Taxonomy" id="681940"/>
    <lineage>
        <taxon>Eukaryota</taxon>
        <taxon>Fungi</taxon>
        <taxon>Dikarya</taxon>
        <taxon>Ascomycota</taxon>
        <taxon>Pezizomycotina</taxon>
        <taxon>Sordariomycetes</taxon>
        <taxon>Hypocreomycetidae</taxon>
        <taxon>Glomerellales</taxon>
        <taxon>Glomerellaceae</taxon>
        <taxon>Colletotrichum</taxon>
        <taxon>Colletotrichum graminicola species complex</taxon>
    </lineage>
</organism>
<comment type="similarity">
    <text evidence="1">In the C-terminal section; belongs to the MoeA family.</text>
</comment>
<comment type="pathway">
    <text evidence="3">Cofactor biosynthesis; molybdopterin biosynthesis.</text>
</comment>
<comment type="catalytic activity">
    <reaction evidence="3">
        <text>molybdopterin + ATP + H(+) = adenylyl-molybdopterin + diphosphate</text>
        <dbReference type="Rhea" id="RHEA:31331"/>
        <dbReference type="ChEBI" id="CHEBI:15378"/>
        <dbReference type="ChEBI" id="CHEBI:30616"/>
        <dbReference type="ChEBI" id="CHEBI:33019"/>
        <dbReference type="ChEBI" id="CHEBI:58698"/>
        <dbReference type="ChEBI" id="CHEBI:62727"/>
    </reaction>
</comment>
<dbReference type="InterPro" id="IPR036425">
    <property type="entry name" value="MoaB/Mog-like_dom_sf"/>
</dbReference>
<dbReference type="AlphaFoldDB" id="A0AAD8PS16"/>
<protein>
    <recommendedName>
        <fullName evidence="2">molybdopterin adenylyltransferase</fullName>
        <ecNumber evidence="2">2.7.7.75</ecNumber>
    </recommendedName>
</protein>
<dbReference type="EMBL" id="JAHLJV010000063">
    <property type="protein sequence ID" value="KAK1579679.1"/>
    <property type="molecule type" value="Genomic_DNA"/>
</dbReference>
<dbReference type="InterPro" id="IPR036135">
    <property type="entry name" value="MoeA_linker/N_sf"/>
</dbReference>
<gene>
    <name evidence="5" type="ORF">LY79DRAFT_582360</name>
</gene>